<reference evidence="20 21" key="1">
    <citation type="journal article" date="2019" name="Anaerobe">
        <title>Detection of Robinsoniella peoriensis in multiple bone samples of a trauma patient.</title>
        <authorList>
            <person name="Schrottner P."/>
            <person name="Hartwich K."/>
            <person name="Bunk B."/>
            <person name="Schober I."/>
            <person name="Helbig S."/>
            <person name="Rudolph W.W."/>
            <person name="Gunzer F."/>
        </authorList>
    </citation>
    <scope>NUCLEOTIDE SEQUENCE [LARGE SCALE GENOMIC DNA]</scope>
    <source>
        <strain evidence="20 21">DSM 106044</strain>
    </source>
</reference>
<evidence type="ECO:0000256" key="1">
    <source>
        <dbReference type="ARBA" id="ARBA00003954"/>
    </source>
</evidence>
<keyword evidence="7" id="KW-0997">Cell inner membrane</keyword>
<dbReference type="SFLD" id="SFLDS00003">
    <property type="entry name" value="Haloacid_Dehalogenase"/>
    <property type="match status" value="1"/>
</dbReference>
<evidence type="ECO:0000256" key="5">
    <source>
        <dbReference type="ARBA" id="ARBA00013555"/>
    </source>
</evidence>
<name>A0A4U8QHJ1_9FIRM</name>
<evidence type="ECO:0000256" key="13">
    <source>
        <dbReference type="ARBA" id="ARBA00022967"/>
    </source>
</evidence>
<feature type="transmembrane region" description="Helical" evidence="18">
    <location>
        <begin position="103"/>
        <end position="123"/>
    </location>
</feature>
<keyword evidence="13" id="KW-1278">Translocase</keyword>
<dbReference type="RefSeq" id="WP_138002435.1">
    <property type="nucleotide sequence ID" value="NZ_JBHTNY010000003.1"/>
</dbReference>
<evidence type="ECO:0000256" key="8">
    <source>
        <dbReference type="ARBA" id="ARBA00022553"/>
    </source>
</evidence>
<comment type="similarity">
    <text evidence="3">Belongs to the cation transport ATPase (P-type) (TC 3.A.3) family. Type IIIB subfamily.</text>
</comment>
<evidence type="ECO:0000256" key="3">
    <source>
        <dbReference type="ARBA" id="ARBA00008746"/>
    </source>
</evidence>
<dbReference type="GO" id="GO:0015444">
    <property type="term" value="F:P-type magnesium transporter activity"/>
    <property type="evidence" value="ECO:0007669"/>
    <property type="project" value="UniProtKB-EC"/>
</dbReference>
<dbReference type="GO" id="GO:0005886">
    <property type="term" value="C:plasma membrane"/>
    <property type="evidence" value="ECO:0007669"/>
    <property type="project" value="UniProtKB-SubCell"/>
</dbReference>
<dbReference type="SFLD" id="SFLDG00002">
    <property type="entry name" value="C1.7:_P-type_atpase_like"/>
    <property type="match status" value="1"/>
</dbReference>
<dbReference type="STRING" id="180332.GCA_000797495_03909"/>
<proteinExistence type="inferred from homology"/>
<dbReference type="InterPro" id="IPR001757">
    <property type="entry name" value="P_typ_ATPase"/>
</dbReference>
<feature type="transmembrane region" description="Helical" evidence="18">
    <location>
        <begin position="694"/>
        <end position="721"/>
    </location>
</feature>
<keyword evidence="15 18" id="KW-0472">Membrane</keyword>
<protein>
    <recommendedName>
        <fullName evidence="5">Magnesium-transporting ATPase, P-type 1</fullName>
        <ecNumber evidence="4">7.2.2.14</ecNumber>
    </recommendedName>
    <alternativeName>
        <fullName evidence="16">Mg(2+) transport ATPase, P-type 1</fullName>
    </alternativeName>
</protein>
<dbReference type="EC" id="7.2.2.14" evidence="4"/>
<comment type="function">
    <text evidence="1">Mediates magnesium influx to the cytosol.</text>
</comment>
<dbReference type="Proteomes" id="UP000306509">
    <property type="component" value="Unassembled WGS sequence"/>
</dbReference>
<dbReference type="NCBIfam" id="TIGR01494">
    <property type="entry name" value="ATPase_P-type"/>
    <property type="match status" value="2"/>
</dbReference>
<dbReference type="SFLD" id="SFLDF00027">
    <property type="entry name" value="p-type_atpase"/>
    <property type="match status" value="1"/>
</dbReference>
<dbReference type="CDD" id="cd02077">
    <property type="entry name" value="P-type_ATPase_Mg"/>
    <property type="match status" value="1"/>
</dbReference>
<evidence type="ECO:0000256" key="6">
    <source>
        <dbReference type="ARBA" id="ARBA00022475"/>
    </source>
</evidence>
<feature type="transmembrane region" description="Helical" evidence="18">
    <location>
        <begin position="765"/>
        <end position="785"/>
    </location>
</feature>
<dbReference type="NCBIfam" id="NF011702">
    <property type="entry name" value="PRK15122.1"/>
    <property type="match status" value="1"/>
</dbReference>
<dbReference type="SMART" id="SM00831">
    <property type="entry name" value="Cation_ATPase_N"/>
    <property type="match status" value="1"/>
</dbReference>
<dbReference type="PANTHER" id="PTHR42861">
    <property type="entry name" value="CALCIUM-TRANSPORTING ATPASE"/>
    <property type="match status" value="1"/>
</dbReference>
<dbReference type="NCBIfam" id="TIGR01524">
    <property type="entry name" value="ATPase-IIIB_Mg"/>
    <property type="match status" value="1"/>
</dbReference>
<keyword evidence="21" id="KW-1185">Reference proteome</keyword>
<evidence type="ECO:0000313" key="21">
    <source>
        <dbReference type="Proteomes" id="UP000306509"/>
    </source>
</evidence>
<evidence type="ECO:0000259" key="19">
    <source>
        <dbReference type="SMART" id="SM00831"/>
    </source>
</evidence>
<evidence type="ECO:0000256" key="4">
    <source>
        <dbReference type="ARBA" id="ARBA00012786"/>
    </source>
</evidence>
<feature type="transmembrane region" description="Helical" evidence="18">
    <location>
        <begin position="73"/>
        <end position="97"/>
    </location>
</feature>
<feature type="domain" description="Cation-transporting P-type ATPase N-terminal" evidence="19">
    <location>
        <begin position="21"/>
        <end position="94"/>
    </location>
</feature>
<accession>A0A4U8QHJ1</accession>
<dbReference type="InterPro" id="IPR006068">
    <property type="entry name" value="ATPase_P-typ_cation-transptr_C"/>
</dbReference>
<keyword evidence="20" id="KW-0378">Hydrolase</keyword>
<evidence type="ECO:0000256" key="2">
    <source>
        <dbReference type="ARBA" id="ARBA00004429"/>
    </source>
</evidence>
<evidence type="ECO:0000256" key="15">
    <source>
        <dbReference type="ARBA" id="ARBA00023136"/>
    </source>
</evidence>
<keyword evidence="9 18" id="KW-0812">Transmembrane</keyword>
<dbReference type="Gene3D" id="3.40.50.1000">
    <property type="entry name" value="HAD superfamily/HAD-like"/>
    <property type="match status" value="1"/>
</dbReference>
<comment type="subcellular location">
    <subcellularLocation>
        <location evidence="2">Cell inner membrane</location>
        <topology evidence="2">Multi-pass membrane protein</topology>
    </subcellularLocation>
</comment>
<evidence type="ECO:0000256" key="14">
    <source>
        <dbReference type="ARBA" id="ARBA00022989"/>
    </source>
</evidence>
<comment type="caution">
    <text evidence="20">The sequence shown here is derived from an EMBL/GenBank/DDBJ whole genome shotgun (WGS) entry which is preliminary data.</text>
</comment>
<evidence type="ECO:0000256" key="16">
    <source>
        <dbReference type="ARBA" id="ARBA00029806"/>
    </source>
</evidence>
<dbReference type="InterPro" id="IPR006415">
    <property type="entry name" value="P-type_ATPase_IIIB"/>
</dbReference>
<dbReference type="InterPro" id="IPR018303">
    <property type="entry name" value="ATPase_P-typ_P_site"/>
</dbReference>
<evidence type="ECO:0000256" key="7">
    <source>
        <dbReference type="ARBA" id="ARBA00022519"/>
    </source>
</evidence>
<evidence type="ECO:0000256" key="18">
    <source>
        <dbReference type="SAM" id="Phobius"/>
    </source>
</evidence>
<evidence type="ECO:0000256" key="17">
    <source>
        <dbReference type="ARBA" id="ARBA00047295"/>
    </source>
</evidence>
<dbReference type="InterPro" id="IPR044492">
    <property type="entry name" value="P_typ_ATPase_HD_dom"/>
</dbReference>
<feature type="transmembrane region" description="Helical" evidence="18">
    <location>
        <begin position="832"/>
        <end position="852"/>
    </location>
</feature>
<keyword evidence="8" id="KW-0597">Phosphoprotein</keyword>
<dbReference type="EMBL" id="QGQD01000045">
    <property type="protein sequence ID" value="TLD00986.1"/>
    <property type="molecule type" value="Genomic_DNA"/>
</dbReference>
<sequence length="898" mass="98535">MKKNRMRNMVRRETVNEKLKYAATVEWNKFYEEFQTSSEGMTNAQLEVSEEEYGKNIVTHGQKESLVKRICGAFINPFTAILFVLAAVSVFTDIIFADPGEQNPVTVIIITTMVMISGMLRFIQETRSGNAAARLSAMIRTTTCVKRMEEGTREILLEDVAVGDVVMLSAGDMIPADIRIISAKDLFISQSALTGESEPVEKCSALIGSKDAVTDYSNLAFMGSNVISGSAAGVVIAVGNNTMLGEMAKSLSEKPDQTSFEKGVNSVSWVLIRFMLIMVPVVFFINGYTKNDWMDAALFAISVAVGLTPEMLPMIVTTCLAKGAVSMSRQKVIIKNLNAIQNLGSIDILCTDKTGTLTRDKVVLEYHLDIEGNEDPRVLRHGFLNSYYQTGLKNLMDIAIIDRTNELQEQEVQLQGIQSNYEKVDEIPFDFERRRMSVVVADKNGKTQMITKGAVEEMLRVCAFAEYEGKVEPLTDQMRNKILTKVEELNESGMRVIAVAQKTNPSPEGAFSVADEADMVLIGYLAFLDPPKETAAAAIKALHGYGVNVKVLTGDNEKVTCCICKQVGLSTKYLLLGTQVDAMDDDQLAKEAEKTTVFAKLSPAQKARVVKILQKNGHVVGYMGDGINDAAAMKASDVGISVDTAVDIAKESADTILLEKDLMVLEKGILEGRKTYANMIKYIKMTASSNFGNMFSVLAASAFLPFLPMTAIHLILLNLIYDISCTAIPWDNVDIEFLAVPKKWDASSVSKFMLWIGPTSSIFDIATYLVMYFVICPLMSGGLLYHQISDPQMQDAFVAVFQAGWFIESMWSQTLVIHMIRTAKVPFIQSHAAAPVTILTLGGILTATIIPFTGLGSAIGLAALPAVYFAILAAVIVCYMGVATFMKKMYVRRYGELL</sequence>
<dbReference type="InterPro" id="IPR023299">
    <property type="entry name" value="ATPase_P-typ_cyto_dom_N"/>
</dbReference>
<dbReference type="GO" id="GO:0005524">
    <property type="term" value="F:ATP binding"/>
    <property type="evidence" value="ECO:0007669"/>
    <property type="project" value="UniProtKB-KW"/>
</dbReference>
<dbReference type="PRINTS" id="PR01836">
    <property type="entry name" value="MGATPASE"/>
</dbReference>
<dbReference type="InterPro" id="IPR036412">
    <property type="entry name" value="HAD-like_sf"/>
</dbReference>
<evidence type="ECO:0000313" key="20">
    <source>
        <dbReference type="EMBL" id="TLD00986.1"/>
    </source>
</evidence>
<keyword evidence="10" id="KW-0547">Nucleotide-binding</keyword>
<feature type="transmembrane region" description="Helical" evidence="18">
    <location>
        <begin position="858"/>
        <end position="882"/>
    </location>
</feature>
<keyword evidence="11" id="KW-0067">ATP-binding</keyword>
<dbReference type="Pfam" id="PF00122">
    <property type="entry name" value="E1-E2_ATPase"/>
    <property type="match status" value="1"/>
</dbReference>
<dbReference type="InterPro" id="IPR008250">
    <property type="entry name" value="ATPase_P-typ_transduc_dom_A_sf"/>
</dbReference>
<gene>
    <name evidence="20" type="primary">mgtA</name>
    <name evidence="20" type="ORF">DSM106044_02187</name>
</gene>
<keyword evidence="14 18" id="KW-1133">Transmembrane helix</keyword>
<evidence type="ECO:0000256" key="12">
    <source>
        <dbReference type="ARBA" id="ARBA00022842"/>
    </source>
</evidence>
<keyword evidence="12" id="KW-0460">Magnesium</keyword>
<dbReference type="InterPro" id="IPR023214">
    <property type="entry name" value="HAD_sf"/>
</dbReference>
<comment type="catalytic activity">
    <reaction evidence="17">
        <text>Mg(2+)(out) + ATP + H2O = Mg(2+)(in) + ADP + phosphate + H(+)</text>
        <dbReference type="Rhea" id="RHEA:10260"/>
        <dbReference type="ChEBI" id="CHEBI:15377"/>
        <dbReference type="ChEBI" id="CHEBI:15378"/>
        <dbReference type="ChEBI" id="CHEBI:18420"/>
        <dbReference type="ChEBI" id="CHEBI:30616"/>
        <dbReference type="ChEBI" id="CHEBI:43474"/>
        <dbReference type="ChEBI" id="CHEBI:456216"/>
        <dbReference type="EC" id="7.2.2.14"/>
    </reaction>
</comment>
<evidence type="ECO:0000256" key="10">
    <source>
        <dbReference type="ARBA" id="ARBA00022741"/>
    </source>
</evidence>
<dbReference type="Pfam" id="PF13246">
    <property type="entry name" value="Cation_ATPase"/>
    <property type="match status" value="1"/>
</dbReference>
<dbReference type="SUPFAM" id="SSF81653">
    <property type="entry name" value="Calcium ATPase, transduction domain A"/>
    <property type="match status" value="1"/>
</dbReference>
<organism evidence="20 21">
    <name type="scientific">Robinsoniella peoriensis</name>
    <dbReference type="NCBI Taxonomy" id="180332"/>
    <lineage>
        <taxon>Bacteria</taxon>
        <taxon>Bacillati</taxon>
        <taxon>Bacillota</taxon>
        <taxon>Clostridia</taxon>
        <taxon>Lachnospirales</taxon>
        <taxon>Lachnospiraceae</taxon>
        <taxon>Robinsoniella</taxon>
    </lineage>
</organism>
<dbReference type="Pfam" id="PF00690">
    <property type="entry name" value="Cation_ATPase_N"/>
    <property type="match status" value="1"/>
</dbReference>
<feature type="transmembrane region" description="Helical" evidence="18">
    <location>
        <begin position="297"/>
        <end position="321"/>
    </location>
</feature>
<dbReference type="AlphaFoldDB" id="A0A4U8QHJ1"/>
<dbReference type="SUPFAM" id="SSF81665">
    <property type="entry name" value="Calcium ATPase, transmembrane domain M"/>
    <property type="match status" value="1"/>
</dbReference>
<keyword evidence="6" id="KW-1003">Cell membrane</keyword>
<dbReference type="Pfam" id="PF00689">
    <property type="entry name" value="Cation_ATPase_C"/>
    <property type="match status" value="1"/>
</dbReference>
<dbReference type="PROSITE" id="PS00154">
    <property type="entry name" value="ATPASE_E1_E2"/>
    <property type="match status" value="1"/>
</dbReference>
<feature type="transmembrane region" description="Helical" evidence="18">
    <location>
        <begin position="267"/>
        <end position="285"/>
    </location>
</feature>
<dbReference type="InterPro" id="IPR004014">
    <property type="entry name" value="ATPase_P-typ_cation-transptr_N"/>
</dbReference>
<dbReference type="GO" id="GO:0016887">
    <property type="term" value="F:ATP hydrolysis activity"/>
    <property type="evidence" value="ECO:0007669"/>
    <property type="project" value="InterPro"/>
</dbReference>
<dbReference type="Gene3D" id="1.20.1110.10">
    <property type="entry name" value="Calcium-transporting ATPase, transmembrane domain"/>
    <property type="match status" value="1"/>
</dbReference>
<dbReference type="Gene3D" id="2.70.150.10">
    <property type="entry name" value="Calcium-transporting ATPase, cytoplasmic transduction domain A"/>
    <property type="match status" value="1"/>
</dbReference>
<dbReference type="InterPro" id="IPR023298">
    <property type="entry name" value="ATPase_P-typ_TM_dom_sf"/>
</dbReference>
<evidence type="ECO:0000256" key="9">
    <source>
        <dbReference type="ARBA" id="ARBA00022692"/>
    </source>
</evidence>
<dbReference type="SUPFAM" id="SSF81660">
    <property type="entry name" value="Metal cation-transporting ATPase, ATP-binding domain N"/>
    <property type="match status" value="1"/>
</dbReference>
<dbReference type="Gene3D" id="3.40.1110.10">
    <property type="entry name" value="Calcium-transporting ATPase, cytoplasmic domain N"/>
    <property type="match status" value="1"/>
</dbReference>
<evidence type="ECO:0000256" key="11">
    <source>
        <dbReference type="ARBA" id="ARBA00022840"/>
    </source>
</evidence>
<dbReference type="InterPro" id="IPR059000">
    <property type="entry name" value="ATPase_P-type_domA"/>
</dbReference>
<dbReference type="SUPFAM" id="SSF56784">
    <property type="entry name" value="HAD-like"/>
    <property type="match status" value="1"/>
</dbReference>